<evidence type="ECO:0000313" key="5">
    <source>
        <dbReference type="Proteomes" id="UP001500383"/>
    </source>
</evidence>
<accession>A0ABP4V334</accession>
<reference evidence="5" key="1">
    <citation type="journal article" date="2019" name="Int. J. Syst. Evol. Microbiol.">
        <title>The Global Catalogue of Microorganisms (GCM) 10K type strain sequencing project: providing services to taxonomists for standard genome sequencing and annotation.</title>
        <authorList>
            <consortium name="The Broad Institute Genomics Platform"/>
            <consortium name="The Broad Institute Genome Sequencing Center for Infectious Disease"/>
            <person name="Wu L."/>
            <person name="Ma J."/>
        </authorList>
    </citation>
    <scope>NUCLEOTIDE SEQUENCE [LARGE SCALE GENOMIC DNA]</scope>
    <source>
        <strain evidence="5">JCM 16002</strain>
    </source>
</reference>
<evidence type="ECO:0000259" key="3">
    <source>
        <dbReference type="Pfam" id="PF10502"/>
    </source>
</evidence>
<comment type="caution">
    <text evidence="4">The sequence shown here is derived from an EMBL/GenBank/DDBJ whole genome shotgun (WGS) entry which is preliminary data.</text>
</comment>
<feature type="domain" description="Peptidase S26" evidence="3">
    <location>
        <begin position="38"/>
        <end position="104"/>
    </location>
</feature>
<dbReference type="Proteomes" id="UP001500383">
    <property type="component" value="Unassembled WGS sequence"/>
</dbReference>
<feature type="transmembrane region" description="Helical" evidence="2">
    <location>
        <begin position="157"/>
        <end position="174"/>
    </location>
</feature>
<gene>
    <name evidence="4" type="ORF">GCM10009831_28520</name>
</gene>
<keyword evidence="2" id="KW-0812">Transmembrane</keyword>
<organism evidence="4 5">
    <name type="scientific">Dietzia cercidiphylli</name>
    <dbReference type="NCBI Taxonomy" id="498199"/>
    <lineage>
        <taxon>Bacteria</taxon>
        <taxon>Bacillati</taxon>
        <taxon>Actinomycetota</taxon>
        <taxon>Actinomycetes</taxon>
        <taxon>Mycobacteriales</taxon>
        <taxon>Dietziaceae</taxon>
        <taxon>Dietzia</taxon>
    </lineage>
</organism>
<evidence type="ECO:0000256" key="1">
    <source>
        <dbReference type="NCBIfam" id="TIGR02228"/>
    </source>
</evidence>
<protein>
    <recommendedName>
        <fullName evidence="1">Signal peptidase I</fullName>
        <ecNumber evidence="1">3.4.21.89</ecNumber>
    </recommendedName>
</protein>
<dbReference type="EC" id="3.4.21.89" evidence="1"/>
<keyword evidence="2" id="KW-0472">Membrane</keyword>
<sequence length="180" mass="19438">MTHTTLGPRHAAPTTPRSPRIGKWIGERILDLLALGGVICIIAVVAAFAFNISLIMFKTGSMSPTIPTGSLALVREIQASQAEVGDVLTIDRPGQLPVTHRVVSTAHVGGGEYSIEMKGDANDNKDPAPYQVTQARVVIYSVPELGYLVSKVSDPRVMAGMTIAMTLLVTWSFWPRKRKT</sequence>
<dbReference type="InterPro" id="IPR001733">
    <property type="entry name" value="Peptidase_S26B"/>
</dbReference>
<dbReference type="RefSeq" id="WP_182659059.1">
    <property type="nucleotide sequence ID" value="NZ_BAAAQG010000015.1"/>
</dbReference>
<dbReference type="EMBL" id="BAAAQG010000015">
    <property type="protein sequence ID" value="GAA1716944.1"/>
    <property type="molecule type" value="Genomic_DNA"/>
</dbReference>
<dbReference type="Pfam" id="PF10502">
    <property type="entry name" value="Peptidase_S26"/>
    <property type="match status" value="1"/>
</dbReference>
<evidence type="ECO:0000256" key="2">
    <source>
        <dbReference type="SAM" id="Phobius"/>
    </source>
</evidence>
<evidence type="ECO:0000313" key="4">
    <source>
        <dbReference type="EMBL" id="GAA1716944.1"/>
    </source>
</evidence>
<dbReference type="CDD" id="cd06530">
    <property type="entry name" value="S26_SPase_I"/>
    <property type="match status" value="1"/>
</dbReference>
<keyword evidence="2" id="KW-1133">Transmembrane helix</keyword>
<name>A0ABP4V334_9ACTN</name>
<dbReference type="InterPro" id="IPR019533">
    <property type="entry name" value="Peptidase_S26"/>
</dbReference>
<dbReference type="NCBIfam" id="TIGR02228">
    <property type="entry name" value="sigpep_I_arch"/>
    <property type="match status" value="1"/>
</dbReference>
<keyword evidence="5" id="KW-1185">Reference proteome</keyword>
<proteinExistence type="predicted"/>
<feature type="transmembrane region" description="Helical" evidence="2">
    <location>
        <begin position="32"/>
        <end position="57"/>
    </location>
</feature>